<organism evidence="1 2">
    <name type="scientific">Aspergillus uvarum CBS 121591</name>
    <dbReference type="NCBI Taxonomy" id="1448315"/>
    <lineage>
        <taxon>Eukaryota</taxon>
        <taxon>Fungi</taxon>
        <taxon>Dikarya</taxon>
        <taxon>Ascomycota</taxon>
        <taxon>Pezizomycotina</taxon>
        <taxon>Eurotiomycetes</taxon>
        <taxon>Eurotiomycetidae</taxon>
        <taxon>Eurotiales</taxon>
        <taxon>Aspergillaceae</taxon>
        <taxon>Aspergillus</taxon>
        <taxon>Aspergillus subgen. Circumdati</taxon>
    </lineage>
</organism>
<protein>
    <recommendedName>
        <fullName evidence="3">Ankyrin</fullName>
    </recommendedName>
</protein>
<dbReference type="OrthoDB" id="366390at2759"/>
<keyword evidence="2" id="KW-1185">Reference proteome</keyword>
<dbReference type="InterPro" id="IPR036770">
    <property type="entry name" value="Ankyrin_rpt-contain_sf"/>
</dbReference>
<dbReference type="AlphaFoldDB" id="A0A319CUB6"/>
<name>A0A319CUB6_9EURO</name>
<dbReference type="GeneID" id="37143677"/>
<evidence type="ECO:0008006" key="3">
    <source>
        <dbReference type="Google" id="ProtNLM"/>
    </source>
</evidence>
<proteinExistence type="predicted"/>
<dbReference type="Gene3D" id="1.25.40.20">
    <property type="entry name" value="Ankyrin repeat-containing domain"/>
    <property type="match status" value="1"/>
</dbReference>
<evidence type="ECO:0000313" key="2">
    <source>
        <dbReference type="Proteomes" id="UP000248340"/>
    </source>
</evidence>
<dbReference type="STRING" id="1448315.A0A319CUB6"/>
<dbReference type="EMBL" id="KZ821721">
    <property type="protein sequence ID" value="PYH79198.1"/>
    <property type="molecule type" value="Genomic_DNA"/>
</dbReference>
<accession>A0A319CUB6</accession>
<gene>
    <name evidence="1" type="ORF">BO82DRAFT_434289</name>
</gene>
<sequence>MVAIPSEEIFRCLLEAGASPDGMSVGKTTVAAAVLGSGRTALVQMLLDREFDLPLLMGRASFIHQAIGGGRAVFEFLLRQQRWDDLLLPEILSSMACEEAFCVAANAGRVEIVQF</sequence>
<dbReference type="VEuPathDB" id="FungiDB:BO82DRAFT_434289"/>
<dbReference type="Proteomes" id="UP000248340">
    <property type="component" value="Unassembled WGS sequence"/>
</dbReference>
<reference evidence="1 2" key="1">
    <citation type="submission" date="2016-12" db="EMBL/GenBank/DDBJ databases">
        <title>The genomes of Aspergillus section Nigri reveals drivers in fungal speciation.</title>
        <authorList>
            <consortium name="DOE Joint Genome Institute"/>
            <person name="Vesth T.C."/>
            <person name="Nybo J."/>
            <person name="Theobald S."/>
            <person name="Brandl J."/>
            <person name="Frisvad J.C."/>
            <person name="Nielsen K.F."/>
            <person name="Lyhne E.K."/>
            <person name="Kogle M.E."/>
            <person name="Kuo A."/>
            <person name="Riley R."/>
            <person name="Clum A."/>
            <person name="Nolan M."/>
            <person name="Lipzen A."/>
            <person name="Salamov A."/>
            <person name="Henrissat B."/>
            <person name="Wiebenga A."/>
            <person name="De Vries R.P."/>
            <person name="Grigoriev I.V."/>
            <person name="Mortensen U.H."/>
            <person name="Andersen M.R."/>
            <person name="Baker S.E."/>
        </authorList>
    </citation>
    <scope>NUCLEOTIDE SEQUENCE [LARGE SCALE GENOMIC DNA]</scope>
    <source>
        <strain evidence="1 2">CBS 121591</strain>
    </source>
</reference>
<evidence type="ECO:0000313" key="1">
    <source>
        <dbReference type="EMBL" id="PYH79198.1"/>
    </source>
</evidence>
<dbReference type="RefSeq" id="XP_025489398.1">
    <property type="nucleotide sequence ID" value="XM_025640935.1"/>
</dbReference>